<gene>
    <name evidence="2" type="ORF">OS493_022236</name>
</gene>
<keyword evidence="3" id="KW-1185">Reference proteome</keyword>
<dbReference type="AlphaFoldDB" id="A0A9X0CDP3"/>
<protein>
    <recommendedName>
        <fullName evidence="1">UspA domain-containing protein</fullName>
    </recommendedName>
</protein>
<comment type="caution">
    <text evidence="2">The sequence shown here is derived from an EMBL/GenBank/DDBJ whole genome shotgun (WGS) entry which is preliminary data.</text>
</comment>
<dbReference type="Pfam" id="PF00582">
    <property type="entry name" value="Usp"/>
    <property type="match status" value="1"/>
</dbReference>
<dbReference type="PANTHER" id="PTHR46989:SF3">
    <property type="entry name" value="USPA DOMAIN-CONTAINING PROTEIN"/>
    <property type="match status" value="1"/>
</dbReference>
<dbReference type="PRINTS" id="PR01438">
    <property type="entry name" value="UNVRSLSTRESS"/>
</dbReference>
<evidence type="ECO:0000313" key="3">
    <source>
        <dbReference type="Proteomes" id="UP001163046"/>
    </source>
</evidence>
<feature type="domain" description="UspA" evidence="1">
    <location>
        <begin position="10"/>
        <end position="159"/>
    </location>
</feature>
<dbReference type="InterPro" id="IPR014729">
    <property type="entry name" value="Rossmann-like_a/b/a_fold"/>
</dbReference>
<evidence type="ECO:0000259" key="1">
    <source>
        <dbReference type="Pfam" id="PF00582"/>
    </source>
</evidence>
<accession>A0A9X0CDP3</accession>
<reference evidence="2" key="1">
    <citation type="submission" date="2023-01" db="EMBL/GenBank/DDBJ databases">
        <title>Genome assembly of the deep-sea coral Lophelia pertusa.</title>
        <authorList>
            <person name="Herrera S."/>
            <person name="Cordes E."/>
        </authorList>
    </citation>
    <scope>NUCLEOTIDE SEQUENCE</scope>
    <source>
        <strain evidence="2">USNM1676648</strain>
        <tissue evidence="2">Polyp</tissue>
    </source>
</reference>
<dbReference type="Proteomes" id="UP001163046">
    <property type="component" value="Unassembled WGS sequence"/>
</dbReference>
<dbReference type="SUPFAM" id="SSF52402">
    <property type="entry name" value="Adenine nucleotide alpha hydrolases-like"/>
    <property type="match status" value="1"/>
</dbReference>
<dbReference type="CDD" id="cd23659">
    <property type="entry name" value="USP_At3g01520-like"/>
    <property type="match status" value="1"/>
</dbReference>
<dbReference type="OrthoDB" id="843225at2759"/>
<name>A0A9X0CDP3_9CNID</name>
<dbReference type="Gene3D" id="3.40.50.620">
    <property type="entry name" value="HUPs"/>
    <property type="match status" value="1"/>
</dbReference>
<dbReference type="PANTHER" id="PTHR46989">
    <property type="entry name" value="USP DOMAIN-CONTAINING PROTEIN"/>
    <property type="match status" value="1"/>
</dbReference>
<dbReference type="InterPro" id="IPR006016">
    <property type="entry name" value="UspA"/>
</dbReference>
<organism evidence="2 3">
    <name type="scientific">Desmophyllum pertusum</name>
    <dbReference type="NCBI Taxonomy" id="174260"/>
    <lineage>
        <taxon>Eukaryota</taxon>
        <taxon>Metazoa</taxon>
        <taxon>Cnidaria</taxon>
        <taxon>Anthozoa</taxon>
        <taxon>Hexacorallia</taxon>
        <taxon>Scleractinia</taxon>
        <taxon>Caryophylliina</taxon>
        <taxon>Caryophylliidae</taxon>
        <taxon>Desmophyllum</taxon>
    </lineage>
</organism>
<evidence type="ECO:0000313" key="2">
    <source>
        <dbReference type="EMBL" id="KAJ7330621.1"/>
    </source>
</evidence>
<dbReference type="EMBL" id="MU827792">
    <property type="protein sequence ID" value="KAJ7330621.1"/>
    <property type="molecule type" value="Genomic_DNA"/>
</dbReference>
<proteinExistence type="predicted"/>
<sequence>MASSMLASTKRILVPIDEKEHCVRAFDWYLDNYGQDKQEIILLHVYSSIDHVTQYSDNDSQEASEMRVDEMKNIFKAANANARGMLEKFEEKCKKFKVPYRSLIELGTPGDAICKVAKGENITCIVLGHRGLGAFRRTILGSVSDHVVHHTRVPVLLVPPKEPHFSG</sequence>
<dbReference type="InterPro" id="IPR006015">
    <property type="entry name" value="Universal_stress_UspA"/>
</dbReference>